<dbReference type="GO" id="GO:0019843">
    <property type="term" value="F:rRNA binding"/>
    <property type="evidence" value="ECO:0007669"/>
    <property type="project" value="UniProtKB-KW"/>
</dbReference>
<organism evidence="18 19">
    <name type="scientific">Myodes glareolus</name>
    <name type="common">Bank vole</name>
    <name type="synonym">Clethrionomys glareolus</name>
    <dbReference type="NCBI Taxonomy" id="447135"/>
    <lineage>
        <taxon>Eukaryota</taxon>
        <taxon>Metazoa</taxon>
        <taxon>Chordata</taxon>
        <taxon>Craniata</taxon>
        <taxon>Vertebrata</taxon>
        <taxon>Euteleostomi</taxon>
        <taxon>Mammalia</taxon>
        <taxon>Eutheria</taxon>
        <taxon>Euarchontoglires</taxon>
        <taxon>Glires</taxon>
        <taxon>Rodentia</taxon>
        <taxon>Myomorpha</taxon>
        <taxon>Muroidea</taxon>
        <taxon>Cricetidae</taxon>
        <taxon>Arvicolinae</taxon>
        <taxon>Myodes</taxon>
    </lineage>
</organism>
<keyword evidence="13" id="KW-0472">Membrane</keyword>
<dbReference type="Proteomes" id="UP001488838">
    <property type="component" value="Unassembled WGS sequence"/>
</dbReference>
<proteinExistence type="inferred from homology"/>
<keyword evidence="12" id="KW-0342">GTP-binding</keyword>
<evidence type="ECO:0000256" key="13">
    <source>
        <dbReference type="ARBA" id="ARBA00023136"/>
    </source>
</evidence>
<sequence>MAAPRRHCAGLVRSLFGAWQLGPQAGREWVAPPGSLLGNQARCVSCVGGAISSGPLLAAASGRYGQDSALDRILGFPQPDSSLTPSVPAVSVHRDEQNLLLVHTPDMPENPRVLRVVLLGAPNAGKSTLSNQLLGRKVFPVSKKVHTTRCQALGVITEKEAQVVVVVLVDVSDKWTRSQLSPQVLQCLTRFSQVPSILVLNKVDCLKQKSVLLELTAALTEGVVNGNKLNIKQAAHLGTPCPSPATRDPNTHSVRNPQRIGWPYFQEIFMLSALNNKDVNILKQYLLAQARPGPWEFHSRVLTSQTPEEICANKIREKLLEYLPEEVPYGVQQKTVIWEEGPSGELVIQQNLLVPKESHMRILIGQKGLLISQIAQEVGRDLMDIFLCDVRIRLSVKLLK</sequence>
<evidence type="ECO:0000256" key="14">
    <source>
        <dbReference type="ARBA" id="ARBA00025227"/>
    </source>
</evidence>
<dbReference type="GO" id="GO:0043024">
    <property type="term" value="F:ribosomal small subunit binding"/>
    <property type="evidence" value="ECO:0007669"/>
    <property type="project" value="TreeGrafter"/>
</dbReference>
<dbReference type="InterPro" id="IPR009019">
    <property type="entry name" value="KH_sf_prok-type"/>
</dbReference>
<evidence type="ECO:0000256" key="4">
    <source>
        <dbReference type="ARBA" id="ARBA00019149"/>
    </source>
</evidence>
<feature type="domain" description="KH type-2" evidence="17">
    <location>
        <begin position="326"/>
        <end position="395"/>
    </location>
</feature>
<dbReference type="GO" id="GO:0005759">
    <property type="term" value="C:mitochondrial matrix"/>
    <property type="evidence" value="ECO:0007669"/>
    <property type="project" value="UniProtKB-SubCell"/>
</dbReference>
<comment type="function">
    <text evidence="14">Probable GTPase that plays a role in the mitochondrial ribosomal small subunit assembly. Specifically binds the 12S mitochondrial rRNA (12S mt-rRNA) to a 33 nucleotide section delineating the 3' terminal stem-loop region. May act as a chaperone that protects the 12S mt-rRNA on the 28S mitoribosomal subunit during ribosomal small subunit assembly.</text>
</comment>
<dbReference type="InterPro" id="IPR027417">
    <property type="entry name" value="P-loop_NTPase"/>
</dbReference>
<dbReference type="GO" id="GO:0000028">
    <property type="term" value="P:ribosomal small subunit assembly"/>
    <property type="evidence" value="ECO:0007669"/>
    <property type="project" value="TreeGrafter"/>
</dbReference>
<evidence type="ECO:0000256" key="9">
    <source>
        <dbReference type="ARBA" id="ARBA00022884"/>
    </source>
</evidence>
<dbReference type="FunFam" id="3.30.300.20:FF:000016">
    <property type="entry name" value="GTPase Era, mitochondrial isoform 1"/>
    <property type="match status" value="1"/>
</dbReference>
<dbReference type="InterPro" id="IPR005662">
    <property type="entry name" value="GTPase_Era-like"/>
</dbReference>
<dbReference type="SUPFAM" id="SSF52540">
    <property type="entry name" value="P-loop containing nucleoside triphosphate hydrolases"/>
    <property type="match status" value="1"/>
</dbReference>
<evidence type="ECO:0000256" key="11">
    <source>
        <dbReference type="ARBA" id="ARBA00023128"/>
    </source>
</evidence>
<evidence type="ECO:0000256" key="12">
    <source>
        <dbReference type="ARBA" id="ARBA00023134"/>
    </source>
</evidence>
<name>A0AAW0JUG5_MYOGA</name>
<dbReference type="GO" id="GO:0005743">
    <property type="term" value="C:mitochondrial inner membrane"/>
    <property type="evidence" value="ECO:0007669"/>
    <property type="project" value="UniProtKB-SubCell"/>
</dbReference>
<dbReference type="AlphaFoldDB" id="A0AAW0JUG5"/>
<evidence type="ECO:0000256" key="15">
    <source>
        <dbReference type="ARBA" id="ARBA00030975"/>
    </source>
</evidence>
<keyword evidence="11" id="KW-0496">Mitochondrion</keyword>
<dbReference type="SUPFAM" id="SSF54814">
    <property type="entry name" value="Prokaryotic type KH domain (KH-domain type II)"/>
    <property type="match status" value="1"/>
</dbReference>
<evidence type="ECO:0000256" key="2">
    <source>
        <dbReference type="ARBA" id="ARBA00004637"/>
    </source>
</evidence>
<dbReference type="PANTHER" id="PTHR42698:SF1">
    <property type="entry name" value="GTPASE ERA, MITOCHONDRIAL"/>
    <property type="match status" value="1"/>
</dbReference>
<comment type="subcellular location">
    <subcellularLocation>
        <location evidence="2">Mitochondrion inner membrane</location>
        <topology evidence="2">Peripheral membrane protein</topology>
    </subcellularLocation>
    <subcellularLocation>
        <location evidence="1">Mitochondrion matrix</location>
    </subcellularLocation>
</comment>
<dbReference type="PANTHER" id="PTHR42698">
    <property type="entry name" value="GTPASE ERA"/>
    <property type="match status" value="1"/>
</dbReference>
<dbReference type="EMBL" id="JBBHLL010000019">
    <property type="protein sequence ID" value="KAK7830063.1"/>
    <property type="molecule type" value="Genomic_DNA"/>
</dbReference>
<keyword evidence="10" id="KW-0809">Transit peptide</keyword>
<reference evidence="18 19" key="1">
    <citation type="journal article" date="2023" name="bioRxiv">
        <title>Conserved and derived expression patterns and positive selection on dental genes reveal complex evolutionary context of ever-growing rodent molars.</title>
        <authorList>
            <person name="Calamari Z.T."/>
            <person name="Song A."/>
            <person name="Cohen E."/>
            <person name="Akter M."/>
            <person name="Roy R.D."/>
            <person name="Hallikas O."/>
            <person name="Christensen M.M."/>
            <person name="Li P."/>
            <person name="Marangoni P."/>
            <person name="Jernvall J."/>
            <person name="Klein O.D."/>
        </authorList>
    </citation>
    <scope>NUCLEOTIDE SEQUENCE [LARGE SCALE GENOMIC DNA]</scope>
    <source>
        <strain evidence="18">V071</strain>
    </source>
</reference>
<evidence type="ECO:0000256" key="1">
    <source>
        <dbReference type="ARBA" id="ARBA00004305"/>
    </source>
</evidence>
<evidence type="ECO:0000256" key="5">
    <source>
        <dbReference type="ARBA" id="ARBA00022517"/>
    </source>
</evidence>
<comment type="caution">
    <text evidence="18">The sequence shown here is derived from an EMBL/GenBank/DDBJ whole genome shotgun (WGS) entry which is preliminary data.</text>
</comment>
<accession>A0AAW0JUG5</accession>
<gene>
    <name evidence="18" type="ORF">U0070_003518</name>
</gene>
<keyword evidence="9" id="KW-0694">RNA-binding</keyword>
<dbReference type="Pfam" id="PF07650">
    <property type="entry name" value="KH_2"/>
    <property type="match status" value="1"/>
</dbReference>
<keyword evidence="7" id="KW-0547">Nucleotide-binding</keyword>
<dbReference type="InterPro" id="IPR006073">
    <property type="entry name" value="GTP-bd"/>
</dbReference>
<evidence type="ECO:0000259" key="17">
    <source>
        <dbReference type="Pfam" id="PF07650"/>
    </source>
</evidence>
<evidence type="ECO:0000313" key="18">
    <source>
        <dbReference type="EMBL" id="KAK7830063.1"/>
    </source>
</evidence>
<dbReference type="Gene3D" id="3.40.50.300">
    <property type="entry name" value="P-loop containing nucleotide triphosphate hydrolases"/>
    <property type="match status" value="2"/>
</dbReference>
<keyword evidence="8" id="KW-0999">Mitochondrion inner membrane</keyword>
<evidence type="ECO:0000256" key="8">
    <source>
        <dbReference type="ARBA" id="ARBA00022792"/>
    </source>
</evidence>
<protein>
    <recommendedName>
        <fullName evidence="4">GTPase Era, mitochondrial</fullName>
    </recommendedName>
    <alternativeName>
        <fullName evidence="15">ERA-like protein 1</fullName>
    </alternativeName>
</protein>
<evidence type="ECO:0000256" key="6">
    <source>
        <dbReference type="ARBA" id="ARBA00022730"/>
    </source>
</evidence>
<dbReference type="InterPro" id="IPR004044">
    <property type="entry name" value="KH_dom_type_2"/>
</dbReference>
<evidence type="ECO:0000259" key="16">
    <source>
        <dbReference type="Pfam" id="PF01926"/>
    </source>
</evidence>
<comment type="similarity">
    <text evidence="3">Belongs to the TRAFAC class TrmE-Era-EngA-EngB-Septin-like GTPase superfamily. Era GTPase family.</text>
</comment>
<keyword evidence="6" id="KW-0699">rRNA-binding</keyword>
<evidence type="ECO:0000256" key="10">
    <source>
        <dbReference type="ARBA" id="ARBA00022946"/>
    </source>
</evidence>
<evidence type="ECO:0000313" key="19">
    <source>
        <dbReference type="Proteomes" id="UP001488838"/>
    </source>
</evidence>
<evidence type="ECO:0000256" key="7">
    <source>
        <dbReference type="ARBA" id="ARBA00022741"/>
    </source>
</evidence>
<dbReference type="CDD" id="cd22534">
    <property type="entry name" value="KH-II_Era"/>
    <property type="match status" value="1"/>
</dbReference>
<dbReference type="Gene3D" id="3.30.300.20">
    <property type="match status" value="1"/>
</dbReference>
<evidence type="ECO:0000256" key="3">
    <source>
        <dbReference type="ARBA" id="ARBA00007921"/>
    </source>
</evidence>
<keyword evidence="19" id="KW-1185">Reference proteome</keyword>
<dbReference type="GO" id="GO:0005525">
    <property type="term" value="F:GTP binding"/>
    <property type="evidence" value="ECO:0007669"/>
    <property type="project" value="UniProtKB-KW"/>
</dbReference>
<keyword evidence="5" id="KW-0690">Ribosome biogenesis</keyword>
<feature type="domain" description="G" evidence="16">
    <location>
        <begin position="115"/>
        <end position="166"/>
    </location>
</feature>
<dbReference type="Pfam" id="PF01926">
    <property type="entry name" value="MMR_HSR1"/>
    <property type="match status" value="1"/>
</dbReference>
<dbReference type="InterPro" id="IPR015946">
    <property type="entry name" value="KH_dom-like_a/b"/>
</dbReference>